<dbReference type="AlphaFoldDB" id="A0A0D2C8B0"/>
<name>A0A0D2C8B0_9EURO</name>
<feature type="region of interest" description="Disordered" evidence="1">
    <location>
        <begin position="83"/>
        <end position="198"/>
    </location>
</feature>
<evidence type="ECO:0000313" key="3">
    <source>
        <dbReference type="Proteomes" id="UP000053328"/>
    </source>
</evidence>
<dbReference type="HOGENOM" id="CLU_823948_0_0_1"/>
<evidence type="ECO:0000313" key="2">
    <source>
        <dbReference type="EMBL" id="KIW19809.1"/>
    </source>
</evidence>
<gene>
    <name evidence="2" type="ORF">PV08_00384</name>
</gene>
<feature type="compositionally biased region" description="Basic and acidic residues" evidence="1">
    <location>
        <begin position="162"/>
        <end position="174"/>
    </location>
</feature>
<protein>
    <submittedName>
        <fullName evidence="2">Uncharacterized protein</fullName>
    </submittedName>
</protein>
<dbReference type="VEuPathDB" id="FungiDB:PV08_00384"/>
<dbReference type="Proteomes" id="UP000053328">
    <property type="component" value="Unassembled WGS sequence"/>
</dbReference>
<proteinExistence type="predicted"/>
<feature type="compositionally biased region" description="Polar residues" evidence="1">
    <location>
        <begin position="145"/>
        <end position="159"/>
    </location>
</feature>
<organism evidence="2 3">
    <name type="scientific">Exophiala spinifera</name>
    <dbReference type="NCBI Taxonomy" id="91928"/>
    <lineage>
        <taxon>Eukaryota</taxon>
        <taxon>Fungi</taxon>
        <taxon>Dikarya</taxon>
        <taxon>Ascomycota</taxon>
        <taxon>Pezizomycotina</taxon>
        <taxon>Eurotiomycetes</taxon>
        <taxon>Chaetothyriomycetidae</taxon>
        <taxon>Chaetothyriales</taxon>
        <taxon>Herpotrichiellaceae</taxon>
        <taxon>Exophiala</taxon>
    </lineage>
</organism>
<dbReference type="OrthoDB" id="10467506at2759"/>
<dbReference type="EMBL" id="KN847492">
    <property type="protein sequence ID" value="KIW19809.1"/>
    <property type="molecule type" value="Genomic_DNA"/>
</dbReference>
<feature type="compositionally biased region" description="Polar residues" evidence="1">
    <location>
        <begin position="87"/>
        <end position="129"/>
    </location>
</feature>
<evidence type="ECO:0000256" key="1">
    <source>
        <dbReference type="SAM" id="MobiDB-lite"/>
    </source>
</evidence>
<dbReference type="GeneID" id="27327467"/>
<sequence length="311" mass="34112">MTRIVNELGPPPWLTSTLESTASRNAWSYAPVGMTKGIYDAIASRSDYYPPEAVTEPVNGVWALEARDRHFTMMNGLHRANAAASLHSGSSSRDGTTAGTPENANIPENGNRTSSNNSNIAPDNPTANHNHPPELNHSDDASAIDGNSTRNRSPVNGISQMDGRRSPEGYHNPDNDTPLDDSNQTRDEPPTPPWVNLRASHPFIPVGGLRLPNHWPNGPDFIMQGHAPSDRAARCRQVEMKQPYCFGQWYEREGPIIFAVLPAISCNFVRCCDGRYRSQHGEVLEDVLLFPEVAGDGHEDQEVNGNGVVHH</sequence>
<reference evidence="2 3" key="1">
    <citation type="submission" date="2015-01" db="EMBL/GenBank/DDBJ databases">
        <title>The Genome Sequence of Exophiala spinifera CBS89968.</title>
        <authorList>
            <consortium name="The Broad Institute Genomics Platform"/>
            <person name="Cuomo C."/>
            <person name="de Hoog S."/>
            <person name="Gorbushina A."/>
            <person name="Stielow B."/>
            <person name="Teixiera M."/>
            <person name="Abouelleil A."/>
            <person name="Chapman S.B."/>
            <person name="Priest M."/>
            <person name="Young S.K."/>
            <person name="Wortman J."/>
            <person name="Nusbaum C."/>
            <person name="Birren B."/>
        </authorList>
    </citation>
    <scope>NUCLEOTIDE SEQUENCE [LARGE SCALE GENOMIC DNA]</scope>
    <source>
        <strain evidence="2 3">CBS 89968</strain>
    </source>
</reference>
<feature type="compositionally biased region" description="Basic and acidic residues" evidence="1">
    <location>
        <begin position="131"/>
        <end position="140"/>
    </location>
</feature>
<dbReference type="RefSeq" id="XP_016240025.1">
    <property type="nucleotide sequence ID" value="XM_016374749.1"/>
</dbReference>
<accession>A0A0D2C8B0</accession>
<keyword evidence="3" id="KW-1185">Reference proteome</keyword>